<accession>A0A1I0RHR5</accession>
<feature type="domain" description="DUF6896" evidence="1">
    <location>
        <begin position="43"/>
        <end position="139"/>
    </location>
</feature>
<dbReference type="InterPro" id="IPR054191">
    <property type="entry name" value="DUF6896"/>
</dbReference>
<gene>
    <name evidence="2" type="ORF">SAMN05421841_2681</name>
</gene>
<name>A0A1I0RHR5_9FLAO</name>
<dbReference type="EMBL" id="FOIU01000002">
    <property type="protein sequence ID" value="SEW40226.1"/>
    <property type="molecule type" value="Genomic_DNA"/>
</dbReference>
<reference evidence="3" key="1">
    <citation type="submission" date="2016-10" db="EMBL/GenBank/DDBJ databases">
        <authorList>
            <person name="Varghese N."/>
            <person name="Submissions S."/>
        </authorList>
    </citation>
    <scope>NUCLEOTIDE SEQUENCE [LARGE SCALE GENOMIC DNA]</scope>
    <source>
        <strain evidence="3">DSM 17724</strain>
    </source>
</reference>
<proteinExistence type="predicted"/>
<dbReference type="AlphaFoldDB" id="A0A1I0RHR5"/>
<keyword evidence="3" id="KW-1185">Reference proteome</keyword>
<evidence type="ECO:0000313" key="3">
    <source>
        <dbReference type="Proteomes" id="UP000199469"/>
    </source>
</evidence>
<dbReference type="OrthoDB" id="1263119at2"/>
<sequence length="157" mass="18328">MDNSKIYNFIQSYGAKCIKLNFALISNFKLNEILDLQDINHFILPLRASKLKIISHEGNFILENEDVEYHIHGTGVTFTINEIKYSFNIEPINESVLPVFSISSLYDYITLVYTKMSHNDFTAVINQLVEKRLLINIHENVLSYYIPQLEFSKNNYQ</sequence>
<evidence type="ECO:0000313" key="2">
    <source>
        <dbReference type="EMBL" id="SEW40226.1"/>
    </source>
</evidence>
<dbReference type="STRING" id="356305.SAMN05421841_2681"/>
<dbReference type="Pfam" id="PF21837">
    <property type="entry name" value="DUF6896"/>
    <property type="match status" value="1"/>
</dbReference>
<dbReference type="RefSeq" id="WP_089793366.1">
    <property type="nucleotide sequence ID" value="NZ_FOIU01000002.1"/>
</dbReference>
<evidence type="ECO:0000259" key="1">
    <source>
        <dbReference type="Pfam" id="PF21837"/>
    </source>
</evidence>
<dbReference type="Proteomes" id="UP000199469">
    <property type="component" value="Unassembled WGS sequence"/>
</dbReference>
<protein>
    <recommendedName>
        <fullName evidence="1">DUF6896 domain-containing protein</fullName>
    </recommendedName>
</protein>
<organism evidence="2 3">
    <name type="scientific">Chryseobacterium wanjuense</name>
    <dbReference type="NCBI Taxonomy" id="356305"/>
    <lineage>
        <taxon>Bacteria</taxon>
        <taxon>Pseudomonadati</taxon>
        <taxon>Bacteroidota</taxon>
        <taxon>Flavobacteriia</taxon>
        <taxon>Flavobacteriales</taxon>
        <taxon>Weeksellaceae</taxon>
        <taxon>Chryseobacterium group</taxon>
        <taxon>Chryseobacterium</taxon>
    </lineage>
</organism>